<gene>
    <name evidence="12" type="primary">bma-eef-1b.1.1</name>
    <name evidence="9 11" type="synonym">Bma-eef-1B.1</name>
    <name evidence="8" type="synonym">Bma-eef-1B.2</name>
    <name evidence="12" type="ORF">Bm6523</name>
    <name evidence="9" type="ORF">BM_BM6523</name>
    <name evidence="8" type="ORF">BM_Bm6523</name>
</gene>
<feature type="region of interest" description="Disordered" evidence="5">
    <location>
        <begin position="40"/>
        <end position="81"/>
    </location>
</feature>
<evidence type="ECO:0000313" key="10">
    <source>
        <dbReference type="Proteomes" id="UP000006672"/>
    </source>
</evidence>
<reference evidence="8" key="2">
    <citation type="submission" date="2012-12" db="EMBL/GenBank/DDBJ databases">
        <authorList>
            <person name="Gao Y.W."/>
            <person name="Fan S.T."/>
            <person name="Sun H.T."/>
            <person name="Wang Z."/>
            <person name="Gao X.L."/>
            <person name="Li Y.G."/>
            <person name="Wang T.C."/>
            <person name="Zhang K."/>
            <person name="Xu W.W."/>
            <person name="Yu Z.J."/>
            <person name="Xia X.Z."/>
        </authorList>
    </citation>
    <scope>NUCLEOTIDE SEQUENCE</scope>
    <source>
        <strain evidence="8">FR3</strain>
    </source>
</reference>
<evidence type="ECO:0000256" key="5">
    <source>
        <dbReference type="SAM" id="MobiDB-lite"/>
    </source>
</evidence>
<dbReference type="Gene3D" id="3.30.70.60">
    <property type="match status" value="1"/>
</dbReference>
<comment type="similarity">
    <text evidence="1 4">Belongs to the EF-1-beta/EF-1-delta family.</text>
</comment>
<dbReference type="SUPFAM" id="SSF54984">
    <property type="entry name" value="eEF-1beta-like"/>
    <property type="match status" value="1"/>
</dbReference>
<dbReference type="FunCoup" id="A0A0H5SFQ0">
    <property type="interactions" value="166"/>
</dbReference>
<dbReference type="InterPro" id="IPR014717">
    <property type="entry name" value="Transl_elong_EF1B/ribsomal_bS6"/>
</dbReference>
<dbReference type="GO" id="GO:0003746">
    <property type="term" value="F:translation elongation factor activity"/>
    <property type="evidence" value="ECO:0007669"/>
    <property type="project" value="UniProtKB-KW"/>
</dbReference>
<dbReference type="PANTHER" id="PTHR11595">
    <property type="entry name" value="EF-HAND AND COILED-COIL DOMAIN-CONTAINING FAMILY MEMBER"/>
    <property type="match status" value="1"/>
</dbReference>
<dbReference type="InterPro" id="IPR001326">
    <property type="entry name" value="Transl_elong_EF1B_B/D_CS"/>
</dbReference>
<dbReference type="EMBL" id="LN856620">
    <property type="protein sequence ID" value="CRZ22712.1"/>
    <property type="molecule type" value="Genomic_DNA"/>
</dbReference>
<dbReference type="InterPro" id="IPR018940">
    <property type="entry name" value="EF-1_beta_acid_region_euk"/>
</dbReference>
<proteinExistence type="inferred from homology"/>
<dbReference type="InterPro" id="IPR049720">
    <property type="entry name" value="EF1B_bsu/dsu"/>
</dbReference>
<keyword evidence="2 4" id="KW-0251">Elongation factor</keyword>
<dbReference type="CDD" id="cd00292">
    <property type="entry name" value="EF1B"/>
    <property type="match status" value="1"/>
</dbReference>
<dbReference type="Proteomes" id="UP000006672">
    <property type="component" value="Unassembled WGS sequence"/>
</dbReference>
<dbReference type="Pfam" id="PF10587">
    <property type="entry name" value="EF-1_beta_acid"/>
    <property type="match status" value="1"/>
</dbReference>
<dbReference type="FunFam" id="3.30.70.60:FF:000001">
    <property type="entry name" value="Elongation factor 1-beta 1 like"/>
    <property type="match status" value="1"/>
</dbReference>
<evidence type="ECO:0000256" key="4">
    <source>
        <dbReference type="RuleBase" id="RU003791"/>
    </source>
</evidence>
<dbReference type="EMBL" id="CAAKNF010000196">
    <property type="protein sequence ID" value="VIO88567.1"/>
    <property type="molecule type" value="Genomic_DNA"/>
</dbReference>
<dbReference type="InterPro" id="IPR014038">
    <property type="entry name" value="EF1B_bsu/dsu_GNE"/>
</dbReference>
<dbReference type="SMART" id="SM00888">
    <property type="entry name" value="EF1_GNE"/>
    <property type="match status" value="1"/>
</dbReference>
<dbReference type="OrthoDB" id="331763at2759"/>
<protein>
    <submittedName>
        <fullName evidence="8">BMA-EEF-1B.2, isoform a</fullName>
    </submittedName>
    <submittedName>
        <fullName evidence="9">EF-1 guanine nucleotide exchange domain containing protein</fullName>
    </submittedName>
</protein>
<evidence type="ECO:0000256" key="3">
    <source>
        <dbReference type="ARBA" id="ARBA00022917"/>
    </source>
</evidence>
<dbReference type="PROSITE" id="PS00825">
    <property type="entry name" value="EF1BD_2"/>
    <property type="match status" value="1"/>
</dbReference>
<evidence type="ECO:0000313" key="11">
    <source>
        <dbReference type="WBParaSite" id="Bm6523a.1"/>
    </source>
</evidence>
<dbReference type="SMART" id="SM01182">
    <property type="entry name" value="EF-1_beta_acid"/>
    <property type="match status" value="1"/>
</dbReference>
<dbReference type="GO" id="GO:0005829">
    <property type="term" value="C:cytosol"/>
    <property type="evidence" value="ECO:0007669"/>
    <property type="project" value="TreeGrafter"/>
</dbReference>
<dbReference type="WBParaSite" id="Bm6523a.1">
    <property type="protein sequence ID" value="Bm6523a.1"/>
    <property type="gene ID" value="WBGene00226784"/>
</dbReference>
<keyword evidence="10" id="KW-1185">Reference proteome</keyword>
<accession>A0A4E9EZW3</accession>
<feature type="compositionally biased region" description="Basic and acidic residues" evidence="5">
    <location>
        <begin position="71"/>
        <end position="81"/>
    </location>
</feature>
<keyword evidence="3 4" id="KW-0648">Protein biosynthesis</keyword>
<evidence type="ECO:0000259" key="7">
    <source>
        <dbReference type="SMART" id="SM01182"/>
    </source>
</evidence>
<evidence type="ECO:0000256" key="2">
    <source>
        <dbReference type="ARBA" id="ARBA00022768"/>
    </source>
</evidence>
<dbReference type="STRING" id="6279.A0A0H5SFQ0"/>
<sequence>MVSVESLLSEVTTLFGYQLTLRAADELFFGDKMLYHYHSNDGSKKGISDRSSPNCMNKRRNQEGKCPSNSMHEKPDGSDGLRDAIANARKTLKRALDDTSGSFLEDLAGNALAKLTGEVVALKKVSDEMRNEIQKLREDFQKILNYAHQGHEISLPALIKESSEIQKPLEVSKEDFDLFESSDEDDAEKERIKQERLKAYAEKKAKKPGCIAKSSIILDVKPWDDTTDMQEMEKFVRRIEKDGLVWGAAKLIPLAYGIKVLQIICVVEDEKVSVDDLIEQITEEVSDHVQSVDIVAFNKI</sequence>
<feature type="domain" description="Translation elongation factor EF1B beta/delta subunit guanine nucleotide exchange" evidence="6">
    <location>
        <begin position="213"/>
        <end position="300"/>
    </location>
</feature>
<dbReference type="AlphaFoldDB" id="A0A0H5SFQ0"/>
<accession>A0A0H5SFQ0</accession>
<evidence type="ECO:0000313" key="9">
    <source>
        <dbReference type="EMBL" id="VIO88567.1"/>
    </source>
</evidence>
<feature type="domain" description="Elongation factor 1 beta central acidic region eukaryote" evidence="7">
    <location>
        <begin position="178"/>
        <end position="204"/>
    </location>
</feature>
<dbReference type="Pfam" id="PF00736">
    <property type="entry name" value="EF1_GNE"/>
    <property type="match status" value="1"/>
</dbReference>
<reference evidence="11" key="4">
    <citation type="submission" date="2019-12" db="UniProtKB">
        <authorList>
            <consortium name="WormBaseParasite"/>
        </authorList>
    </citation>
    <scope>IDENTIFICATION</scope>
</reference>
<dbReference type="GO" id="GO:0005853">
    <property type="term" value="C:eukaryotic translation elongation factor 1 complex"/>
    <property type="evidence" value="ECO:0007669"/>
    <property type="project" value="InterPro"/>
</dbReference>
<dbReference type="PANTHER" id="PTHR11595:SF21">
    <property type="entry name" value="ELONGATION FACTOR 1-BETA"/>
    <property type="match status" value="1"/>
</dbReference>
<dbReference type="GO" id="GO:0005085">
    <property type="term" value="F:guanyl-nucleotide exchange factor activity"/>
    <property type="evidence" value="ECO:0007669"/>
    <property type="project" value="TreeGrafter"/>
</dbReference>
<dbReference type="WormBase" id="Bm6523a">
    <property type="protein sequence ID" value="BM39281"/>
    <property type="gene ID" value="WBGene00226784"/>
    <property type="gene designation" value="Bma-eef-1B.1.1"/>
</dbReference>
<name>A0A0H5SFQ0_BRUMA</name>
<evidence type="ECO:0000259" key="6">
    <source>
        <dbReference type="SMART" id="SM00888"/>
    </source>
</evidence>
<evidence type="ECO:0000256" key="1">
    <source>
        <dbReference type="ARBA" id="ARBA00007411"/>
    </source>
</evidence>
<evidence type="ECO:0000313" key="8">
    <source>
        <dbReference type="EMBL" id="CRZ22712.1"/>
    </source>
</evidence>
<reference evidence="8 10" key="1">
    <citation type="journal article" date="2007" name="Science">
        <title>Draft genome of the filarial nematode parasite Brugia malayi.</title>
        <authorList>
            <person name="Ghedin E."/>
            <person name="Wang S."/>
            <person name="Spiro D."/>
            <person name="Caler E."/>
            <person name="Zhao Q."/>
            <person name="Crabtree J."/>
            <person name="Allen J.E."/>
            <person name="Delcher A.L."/>
            <person name="Guiliano D.B."/>
            <person name="Miranda-Saavedra D."/>
            <person name="Angiuoli S.V."/>
            <person name="Creasy T."/>
            <person name="Amedeo P."/>
            <person name="Haas B."/>
            <person name="El-Sayed N.M."/>
            <person name="Wortman J.R."/>
            <person name="Feldblyum T."/>
            <person name="Tallon L."/>
            <person name="Schatz M."/>
            <person name="Shumway M."/>
            <person name="Koo H."/>
            <person name="Salzberg S.L."/>
            <person name="Schobel S."/>
            <person name="Pertea M."/>
            <person name="Pop M."/>
            <person name="White O."/>
            <person name="Barton G.J."/>
            <person name="Carlow C.K."/>
            <person name="Crawford M.J."/>
            <person name="Daub J."/>
            <person name="Dimmic M.W."/>
            <person name="Estes C.F."/>
            <person name="Foster J.M."/>
            <person name="Ganatra M."/>
            <person name="Gregory W.F."/>
            <person name="Johnson N.M."/>
            <person name="Jin J."/>
            <person name="Komuniecki R."/>
            <person name="Korf I."/>
            <person name="Kumar S."/>
            <person name="Laney S."/>
            <person name="Li B.W."/>
            <person name="Li W."/>
            <person name="Lindblom T.H."/>
            <person name="Lustigman S."/>
            <person name="Ma D."/>
            <person name="Maina C.V."/>
            <person name="Martin D.M."/>
            <person name="McCarter J.P."/>
            <person name="McReynolds L."/>
            <person name="Mitreva M."/>
            <person name="Nutman T.B."/>
            <person name="Parkinson J."/>
            <person name="Peregrin-Alvarez J.M."/>
            <person name="Poole C."/>
            <person name="Ren Q."/>
            <person name="Saunders L."/>
            <person name="Sluder A.E."/>
            <person name="Smith K."/>
            <person name="Stanke M."/>
            <person name="Unnasch T.R."/>
            <person name="Ware J."/>
            <person name="Wei A.D."/>
            <person name="Weil G."/>
            <person name="Williams D.J."/>
            <person name="Zhang Y."/>
            <person name="Williams S.A."/>
            <person name="Fraser-Liggett C."/>
            <person name="Slatko B."/>
            <person name="Blaxter M.L."/>
            <person name="Scott A.L."/>
        </authorList>
    </citation>
    <scope>NUCLEOTIDE SEQUENCE</scope>
    <source>
        <strain evidence="8 10">FR3</strain>
    </source>
</reference>
<dbReference type="InterPro" id="IPR036219">
    <property type="entry name" value="eEF-1beta-like_sf"/>
</dbReference>
<reference evidence="9" key="3">
    <citation type="submission" date="2019-04" db="EMBL/GenBank/DDBJ databases">
        <authorList>
            <person name="Howe K."/>
            <person name="Paulini M."/>
            <person name="Williams G."/>
        </authorList>
    </citation>
    <scope>NUCLEOTIDE SEQUENCE [LARGE SCALE GENOMIC DNA]</scope>
    <source>
        <strain evidence="9">FR3</strain>
    </source>
</reference>
<evidence type="ECO:0000313" key="12">
    <source>
        <dbReference type="WormBase" id="Bm6523a"/>
    </source>
</evidence>
<organism evidence="8">
    <name type="scientific">Brugia malayi</name>
    <name type="common">Filarial nematode worm</name>
    <dbReference type="NCBI Taxonomy" id="6279"/>
    <lineage>
        <taxon>Eukaryota</taxon>
        <taxon>Metazoa</taxon>
        <taxon>Ecdysozoa</taxon>
        <taxon>Nematoda</taxon>
        <taxon>Chromadorea</taxon>
        <taxon>Rhabditida</taxon>
        <taxon>Spirurina</taxon>
        <taxon>Spiruromorpha</taxon>
        <taxon>Filarioidea</taxon>
        <taxon>Onchocercidae</taxon>
        <taxon>Brugia</taxon>
    </lineage>
</organism>